<accession>A0A4R6TTL5</accession>
<organism evidence="3 4">
    <name type="scientific">Thiopseudomonas denitrificans</name>
    <dbReference type="NCBI Taxonomy" id="1501432"/>
    <lineage>
        <taxon>Bacteria</taxon>
        <taxon>Pseudomonadati</taxon>
        <taxon>Pseudomonadota</taxon>
        <taxon>Gammaproteobacteria</taxon>
        <taxon>Pseudomonadales</taxon>
        <taxon>Pseudomonadaceae</taxon>
        <taxon>Thiopseudomonas</taxon>
    </lineage>
</organism>
<gene>
    <name evidence="3" type="ORF">DFQ45_1163</name>
</gene>
<evidence type="ECO:0000313" key="4">
    <source>
        <dbReference type="Proteomes" id="UP000294575"/>
    </source>
</evidence>
<dbReference type="EMBL" id="SNYK01000016">
    <property type="protein sequence ID" value="TDQ35313.1"/>
    <property type="molecule type" value="Genomic_DNA"/>
</dbReference>
<dbReference type="AlphaFoldDB" id="A0A4R6TTL5"/>
<dbReference type="RefSeq" id="WP_101495569.1">
    <property type="nucleotide sequence ID" value="NZ_LNJZ01000002.1"/>
</dbReference>
<dbReference type="SUPFAM" id="SSF51126">
    <property type="entry name" value="Pectin lyase-like"/>
    <property type="match status" value="1"/>
</dbReference>
<dbReference type="Proteomes" id="UP000294575">
    <property type="component" value="Unassembled WGS sequence"/>
</dbReference>
<dbReference type="OrthoDB" id="9767990at2"/>
<evidence type="ECO:0000313" key="3">
    <source>
        <dbReference type="EMBL" id="TDQ35313.1"/>
    </source>
</evidence>
<comment type="caution">
    <text evidence="3">The sequence shown here is derived from an EMBL/GenBank/DDBJ whole genome shotgun (WGS) entry which is preliminary data.</text>
</comment>
<dbReference type="SMART" id="SM00710">
    <property type="entry name" value="PbH1"/>
    <property type="match status" value="9"/>
</dbReference>
<name>A0A4R6TTL5_9GAMM</name>
<protein>
    <submittedName>
        <fullName evidence="3">Nitrous oxidase accessory protein</fullName>
    </submittedName>
</protein>
<feature type="domain" description="Carbohydrate-binding/sugar hydrolysis" evidence="2">
    <location>
        <begin position="67"/>
        <end position="203"/>
    </location>
</feature>
<dbReference type="InterPro" id="IPR012334">
    <property type="entry name" value="Pectin_lyas_fold"/>
</dbReference>
<feature type="domain" description="Carbohydrate-binding/sugar hydrolysis" evidence="2">
    <location>
        <begin position="209"/>
        <end position="383"/>
    </location>
</feature>
<feature type="signal peptide" evidence="1">
    <location>
        <begin position="1"/>
        <end position="20"/>
    </location>
</feature>
<sequence length="449" mass="50302">MNIKLAVFSVVLACSVPVLASETPDSLSNLNLHAIQAPPDADATLQSVTTLPLQQVSDTHWRLPAGRYTGNFVLDVPIRLTCDEGAVLDGNGEKNTLNLRAADATLEGCRLENWGKNLTNMNAGIFIERTAERVQVLGNSLQGPGFGVWVDATPHVSVIGNKVQGDNSLRTQDRGNGLHFFAVRYATIKDNEVWHVRDGIYIDASNDNVIDGNRLRDMRYGIHYMFSNRNQVINNETRRTRTGYALMQSRQLTVLNNYSDHDENYGILMNYVTYSTLQDNFVTAVQAGVGDGIHISGGEGKGLFIYNSLFNTVSGNHFENSALGINLTAGSEDNKIYDNSFVSNQQQVKYVALRYQEWSHEGRGNFWSDYLGWDRNDDGIGDVPYEPNDNVDRLLWTYPQVRLLMHSPGIEVLRWVQRAFPVVKYPGVQDSHPLMRPVKIMQVRPEGKH</sequence>
<dbReference type="InterPro" id="IPR011050">
    <property type="entry name" value="Pectin_lyase_fold/virulence"/>
</dbReference>
<dbReference type="InterPro" id="IPR006633">
    <property type="entry name" value="Carb-bd_sugar_hydrolysis-dom"/>
</dbReference>
<feature type="chain" id="PRO_5020325482" evidence="1">
    <location>
        <begin position="21"/>
        <end position="449"/>
    </location>
</feature>
<dbReference type="Pfam" id="PF05048">
    <property type="entry name" value="NosD"/>
    <property type="match status" value="1"/>
</dbReference>
<dbReference type="Gene3D" id="2.160.20.10">
    <property type="entry name" value="Single-stranded right-handed beta-helix, Pectin lyase-like"/>
    <property type="match status" value="1"/>
</dbReference>
<dbReference type="InterPro" id="IPR007742">
    <property type="entry name" value="NosD_dom"/>
</dbReference>
<dbReference type="NCBIfam" id="TIGR04247">
    <property type="entry name" value="NosD_copper_fam"/>
    <property type="match status" value="1"/>
</dbReference>
<dbReference type="InterPro" id="IPR022441">
    <property type="entry name" value="Para_beta_helix_rpt-2"/>
</dbReference>
<keyword evidence="4" id="KW-1185">Reference proteome</keyword>
<dbReference type="InterPro" id="IPR006626">
    <property type="entry name" value="PbH1"/>
</dbReference>
<dbReference type="NCBIfam" id="TIGR03804">
    <property type="entry name" value="para_beta_helix"/>
    <property type="match status" value="2"/>
</dbReference>
<dbReference type="SMART" id="SM00722">
    <property type="entry name" value="CASH"/>
    <property type="match status" value="2"/>
</dbReference>
<keyword evidence="1" id="KW-0732">Signal</keyword>
<evidence type="ECO:0000256" key="1">
    <source>
        <dbReference type="SAM" id="SignalP"/>
    </source>
</evidence>
<proteinExistence type="predicted"/>
<evidence type="ECO:0000259" key="2">
    <source>
        <dbReference type="SMART" id="SM00722"/>
    </source>
</evidence>
<dbReference type="InterPro" id="IPR026464">
    <property type="entry name" value="NosD_copper_fam"/>
</dbReference>
<reference evidence="3 4" key="1">
    <citation type="submission" date="2019-03" db="EMBL/GenBank/DDBJ databases">
        <title>Genomic Encyclopedia of Type Strains, Phase IV (KMG-IV): sequencing the most valuable type-strain genomes for metagenomic binning, comparative biology and taxonomic classification.</title>
        <authorList>
            <person name="Goeker M."/>
        </authorList>
    </citation>
    <scope>NUCLEOTIDE SEQUENCE [LARGE SCALE GENOMIC DNA]</scope>
    <source>
        <strain evidence="3 4">DSM 28679</strain>
    </source>
</reference>